<evidence type="ECO:0000256" key="1">
    <source>
        <dbReference type="ARBA" id="ARBA00023125"/>
    </source>
</evidence>
<dbReference type="CDD" id="cd00093">
    <property type="entry name" value="HTH_XRE"/>
    <property type="match status" value="1"/>
</dbReference>
<sequence>MKIMLGKIRAENNLTQQEVADMIGISLRMYQRLECAESNGSIKIREKISDLFKISSDKLFLKVKDIRKDESSMITTNKKLYDVDEFCTQVLNNKISKSTIYAKIKTGEIKAIKIGRKPLIPAWFVEELLTSHNI</sequence>
<evidence type="ECO:0000313" key="4">
    <source>
        <dbReference type="Proteomes" id="UP000199662"/>
    </source>
</evidence>
<dbReference type="InterPro" id="IPR010982">
    <property type="entry name" value="Lambda_DNA-bd_dom_sf"/>
</dbReference>
<evidence type="ECO:0000259" key="2">
    <source>
        <dbReference type="PROSITE" id="PS50943"/>
    </source>
</evidence>
<dbReference type="SUPFAM" id="SSF47413">
    <property type="entry name" value="lambda repressor-like DNA-binding domains"/>
    <property type="match status" value="1"/>
</dbReference>
<dbReference type="PROSITE" id="PS50943">
    <property type="entry name" value="HTH_CROC1"/>
    <property type="match status" value="1"/>
</dbReference>
<protein>
    <submittedName>
        <fullName evidence="3">DNA binding domain-containing protein, excisionase family</fullName>
    </submittedName>
</protein>
<dbReference type="Pfam" id="PF01381">
    <property type="entry name" value="HTH_3"/>
    <property type="match status" value="1"/>
</dbReference>
<name>A0A1H7A4Q3_9FIRM</name>
<dbReference type="PANTHER" id="PTHR46558">
    <property type="entry name" value="TRACRIPTIONAL REGULATORY PROTEIN-RELATED-RELATED"/>
    <property type="match status" value="1"/>
</dbReference>
<dbReference type="EMBL" id="FNZK01000011">
    <property type="protein sequence ID" value="SEJ60561.1"/>
    <property type="molecule type" value="Genomic_DNA"/>
</dbReference>
<dbReference type="Gene3D" id="1.10.260.40">
    <property type="entry name" value="lambda repressor-like DNA-binding domains"/>
    <property type="match status" value="1"/>
</dbReference>
<reference evidence="3 4" key="1">
    <citation type="submission" date="2016-10" db="EMBL/GenBank/DDBJ databases">
        <authorList>
            <person name="de Groot N.N."/>
        </authorList>
    </citation>
    <scope>NUCLEOTIDE SEQUENCE [LARGE SCALE GENOMIC DNA]</scope>
    <source>
        <strain evidence="3 4">DSM 2179</strain>
    </source>
</reference>
<evidence type="ECO:0000313" key="3">
    <source>
        <dbReference type="EMBL" id="SEJ60561.1"/>
    </source>
</evidence>
<dbReference type="Proteomes" id="UP000199662">
    <property type="component" value="Unassembled WGS sequence"/>
</dbReference>
<organism evidence="3 4">
    <name type="scientific">Propionispira arboris</name>
    <dbReference type="NCBI Taxonomy" id="84035"/>
    <lineage>
        <taxon>Bacteria</taxon>
        <taxon>Bacillati</taxon>
        <taxon>Bacillota</taxon>
        <taxon>Negativicutes</taxon>
        <taxon>Selenomonadales</taxon>
        <taxon>Selenomonadaceae</taxon>
        <taxon>Propionispira</taxon>
    </lineage>
</organism>
<dbReference type="PANTHER" id="PTHR46558:SF11">
    <property type="entry name" value="HTH-TYPE TRANSCRIPTIONAL REGULATOR XRE"/>
    <property type="match status" value="1"/>
</dbReference>
<feature type="domain" description="HTH cro/C1-type" evidence="2">
    <location>
        <begin position="7"/>
        <end position="59"/>
    </location>
</feature>
<dbReference type="InterPro" id="IPR001387">
    <property type="entry name" value="Cro/C1-type_HTH"/>
</dbReference>
<dbReference type="SMART" id="SM00530">
    <property type="entry name" value="HTH_XRE"/>
    <property type="match status" value="1"/>
</dbReference>
<keyword evidence="1" id="KW-0238">DNA-binding</keyword>
<gene>
    <name evidence="3" type="ORF">SAMN05660742_111147</name>
</gene>
<accession>A0A1H7A4Q3</accession>
<dbReference type="AlphaFoldDB" id="A0A1H7A4Q3"/>
<dbReference type="GO" id="GO:0003677">
    <property type="term" value="F:DNA binding"/>
    <property type="evidence" value="ECO:0007669"/>
    <property type="project" value="UniProtKB-KW"/>
</dbReference>
<keyword evidence="4" id="KW-1185">Reference proteome</keyword>
<dbReference type="RefSeq" id="WP_091832022.1">
    <property type="nucleotide sequence ID" value="NZ_FNZK01000011.1"/>
</dbReference>
<dbReference type="STRING" id="84035.SAMN05660742_111147"/>
<proteinExistence type="predicted"/>